<reference evidence="1" key="1">
    <citation type="submission" date="2016-05" db="EMBL/GenBank/DDBJ databases">
        <authorList>
            <person name="Lavstsen T."/>
            <person name="Jespersen J.S."/>
        </authorList>
    </citation>
    <scope>NUCLEOTIDE SEQUENCE</scope>
    <source>
        <tissue evidence="1">Brain</tissue>
    </source>
</reference>
<feature type="non-terminal residue" evidence="1">
    <location>
        <position position="1"/>
    </location>
</feature>
<dbReference type="EMBL" id="HAEI01005898">
    <property type="protein sequence ID" value="SBR95289.1"/>
    <property type="molecule type" value="Transcribed_RNA"/>
</dbReference>
<proteinExistence type="predicted"/>
<protein>
    <submittedName>
        <fullName evidence="1">Modular domain immune-type receptor</fullName>
    </submittedName>
</protein>
<dbReference type="AlphaFoldDB" id="A0A1A8QQD6"/>
<evidence type="ECO:0000313" key="1">
    <source>
        <dbReference type="EMBL" id="SBR95289.1"/>
    </source>
</evidence>
<sequence length="62" mass="7735">YVFVNVVSFRKRLTLSTQQWTSGVTGDPRRFMKTWRRWTYKQSMMGWWSTPHWQFKSDFRLL</sequence>
<name>A0A1A8QQD6_9TELE</name>
<keyword evidence="1" id="KW-0675">Receptor</keyword>
<gene>
    <name evidence="1" type="primary">Nfu_g_1_010415</name>
</gene>
<organism evidence="1">
    <name type="scientific">Nothobranchius rachovii</name>
    <name type="common">bluefin notho</name>
    <dbReference type="NCBI Taxonomy" id="451742"/>
    <lineage>
        <taxon>Eukaryota</taxon>
        <taxon>Metazoa</taxon>
        <taxon>Chordata</taxon>
        <taxon>Craniata</taxon>
        <taxon>Vertebrata</taxon>
        <taxon>Euteleostomi</taxon>
        <taxon>Actinopterygii</taxon>
        <taxon>Neopterygii</taxon>
        <taxon>Teleostei</taxon>
        <taxon>Neoteleostei</taxon>
        <taxon>Acanthomorphata</taxon>
        <taxon>Ovalentaria</taxon>
        <taxon>Atherinomorphae</taxon>
        <taxon>Cyprinodontiformes</taxon>
        <taxon>Nothobranchiidae</taxon>
        <taxon>Nothobranchius</taxon>
    </lineage>
</organism>
<accession>A0A1A8QQD6</accession>
<reference evidence="1" key="2">
    <citation type="submission" date="2016-06" db="EMBL/GenBank/DDBJ databases">
        <title>The genome of a short-lived fish provides insights into sex chromosome evolution and the genetic control of aging.</title>
        <authorList>
            <person name="Reichwald K."/>
            <person name="Felder M."/>
            <person name="Petzold A."/>
            <person name="Koch P."/>
            <person name="Groth M."/>
            <person name="Platzer M."/>
        </authorList>
    </citation>
    <scope>NUCLEOTIDE SEQUENCE</scope>
    <source>
        <tissue evidence="1">Brain</tissue>
    </source>
</reference>